<keyword evidence="1" id="KW-0805">Transcription regulation</keyword>
<dbReference type="Gene3D" id="1.10.10.60">
    <property type="entry name" value="Homeodomain-like"/>
    <property type="match status" value="1"/>
</dbReference>
<dbReference type="SMART" id="SM00342">
    <property type="entry name" value="HTH_ARAC"/>
    <property type="match status" value="1"/>
</dbReference>
<dbReference type="GO" id="GO:0003700">
    <property type="term" value="F:DNA-binding transcription factor activity"/>
    <property type="evidence" value="ECO:0007669"/>
    <property type="project" value="InterPro"/>
</dbReference>
<evidence type="ECO:0000256" key="1">
    <source>
        <dbReference type="ARBA" id="ARBA00023015"/>
    </source>
</evidence>
<proteinExistence type="predicted"/>
<organism evidence="5 6">
    <name type="scientific">Pseudonocardia hierapolitana</name>
    <dbReference type="NCBI Taxonomy" id="1128676"/>
    <lineage>
        <taxon>Bacteria</taxon>
        <taxon>Bacillati</taxon>
        <taxon>Actinomycetota</taxon>
        <taxon>Actinomycetes</taxon>
        <taxon>Pseudonocardiales</taxon>
        <taxon>Pseudonocardiaceae</taxon>
        <taxon>Pseudonocardia</taxon>
    </lineage>
</organism>
<dbReference type="EMBL" id="VIWU01000001">
    <property type="protein sequence ID" value="TWF81638.1"/>
    <property type="molecule type" value="Genomic_DNA"/>
</dbReference>
<keyword evidence="2 5" id="KW-0238">DNA-binding</keyword>
<reference evidence="5 6" key="1">
    <citation type="submission" date="2019-06" db="EMBL/GenBank/DDBJ databases">
        <title>Sequencing the genomes of 1000 actinobacteria strains.</title>
        <authorList>
            <person name="Klenk H.-P."/>
        </authorList>
    </citation>
    <scope>NUCLEOTIDE SEQUENCE [LARGE SCALE GENOMIC DNA]</scope>
    <source>
        <strain evidence="5 6">DSM 45671</strain>
    </source>
</reference>
<keyword evidence="6" id="KW-1185">Reference proteome</keyword>
<dbReference type="GO" id="GO:0043565">
    <property type="term" value="F:sequence-specific DNA binding"/>
    <property type="evidence" value="ECO:0007669"/>
    <property type="project" value="InterPro"/>
</dbReference>
<dbReference type="InterPro" id="IPR009057">
    <property type="entry name" value="Homeodomain-like_sf"/>
</dbReference>
<dbReference type="PROSITE" id="PS01124">
    <property type="entry name" value="HTH_ARAC_FAMILY_2"/>
    <property type="match status" value="1"/>
</dbReference>
<feature type="domain" description="HTH araC/xylS-type" evidence="4">
    <location>
        <begin position="143"/>
        <end position="245"/>
    </location>
</feature>
<dbReference type="InterPro" id="IPR050204">
    <property type="entry name" value="AraC_XylS_family_regulators"/>
</dbReference>
<dbReference type="Pfam" id="PF12833">
    <property type="entry name" value="HTH_18"/>
    <property type="match status" value="1"/>
</dbReference>
<dbReference type="Pfam" id="PF20240">
    <property type="entry name" value="DUF6597"/>
    <property type="match status" value="1"/>
</dbReference>
<accession>A0A561T3F6</accession>
<evidence type="ECO:0000259" key="4">
    <source>
        <dbReference type="PROSITE" id="PS01124"/>
    </source>
</evidence>
<protein>
    <submittedName>
        <fullName evidence="5">AraC-like DNA-binding protein</fullName>
    </submittedName>
</protein>
<name>A0A561T3F6_9PSEU</name>
<dbReference type="OrthoDB" id="2559672at2"/>
<dbReference type="AlphaFoldDB" id="A0A561T3F6"/>
<dbReference type="SUPFAM" id="SSF46689">
    <property type="entry name" value="Homeodomain-like"/>
    <property type="match status" value="1"/>
</dbReference>
<gene>
    <name evidence="5" type="ORF">FHX44_117583</name>
</gene>
<dbReference type="Proteomes" id="UP000321261">
    <property type="component" value="Unassembled WGS sequence"/>
</dbReference>
<evidence type="ECO:0000313" key="6">
    <source>
        <dbReference type="Proteomes" id="UP000321261"/>
    </source>
</evidence>
<dbReference type="InterPro" id="IPR046532">
    <property type="entry name" value="DUF6597"/>
</dbReference>
<keyword evidence="3" id="KW-0804">Transcription</keyword>
<dbReference type="InterPro" id="IPR018060">
    <property type="entry name" value="HTH_AraC"/>
</dbReference>
<dbReference type="PANTHER" id="PTHR46796">
    <property type="entry name" value="HTH-TYPE TRANSCRIPTIONAL ACTIVATOR RHAS-RELATED"/>
    <property type="match status" value="1"/>
</dbReference>
<comment type="caution">
    <text evidence="5">The sequence shown here is derived from an EMBL/GenBank/DDBJ whole genome shotgun (WGS) entry which is preliminary data.</text>
</comment>
<dbReference type="RefSeq" id="WP_147260093.1">
    <property type="nucleotide sequence ID" value="NZ_VIWU01000001.1"/>
</dbReference>
<dbReference type="PANTHER" id="PTHR46796:SF15">
    <property type="entry name" value="BLL1074 PROTEIN"/>
    <property type="match status" value="1"/>
</dbReference>
<evidence type="ECO:0000256" key="3">
    <source>
        <dbReference type="ARBA" id="ARBA00023163"/>
    </source>
</evidence>
<evidence type="ECO:0000256" key="2">
    <source>
        <dbReference type="ARBA" id="ARBA00023125"/>
    </source>
</evidence>
<evidence type="ECO:0000313" key="5">
    <source>
        <dbReference type="EMBL" id="TWF81638.1"/>
    </source>
</evidence>
<sequence length="259" mass="28318">MRYREHPPPQALRPFVRCLWELAHDYGGSGYSREHLWATPYAELLVLRAGSYRAGGRTLQGVAFMGPRTRPVTLTSDERVELVAARFHVGGARDLLACRPGDAVDLVADAPEVLAPTTPLGSATTLTALAGWLHLHLGHATPDPVVVTAARIVAERCGQVPVTSLAGELGTTTRTLQRRFDRSAGMSPGALARILRFNRARELLVRDSRVDLAALAAETGYADHAHLTRTFRERFDLSPREFRELLREITEAGVASVQA</sequence>